<feature type="transmembrane region" description="Helical" evidence="7">
    <location>
        <begin position="298"/>
        <end position="322"/>
    </location>
</feature>
<keyword evidence="9" id="KW-1185">Reference proteome</keyword>
<organism evidence="8 9">
    <name type="scientific">Penicillium chrysogenum</name>
    <name type="common">Penicillium notatum</name>
    <dbReference type="NCBI Taxonomy" id="5076"/>
    <lineage>
        <taxon>Eukaryota</taxon>
        <taxon>Fungi</taxon>
        <taxon>Dikarya</taxon>
        <taxon>Ascomycota</taxon>
        <taxon>Pezizomycotina</taxon>
        <taxon>Eurotiomycetes</taxon>
        <taxon>Eurotiomycetidae</taxon>
        <taxon>Eurotiales</taxon>
        <taxon>Aspergillaceae</taxon>
        <taxon>Penicillium</taxon>
        <taxon>Penicillium chrysogenum species complex</taxon>
    </lineage>
</organism>
<dbReference type="InterPro" id="IPR036259">
    <property type="entry name" value="MFS_trans_sf"/>
</dbReference>
<feature type="transmembrane region" description="Helical" evidence="7">
    <location>
        <begin position="136"/>
        <end position="154"/>
    </location>
</feature>
<evidence type="ECO:0000256" key="7">
    <source>
        <dbReference type="SAM" id="Phobius"/>
    </source>
</evidence>
<evidence type="ECO:0000256" key="5">
    <source>
        <dbReference type="ARBA" id="ARBA00023136"/>
    </source>
</evidence>
<accession>A0ABQ8WFK4</accession>
<feature type="transmembrane region" description="Helical" evidence="7">
    <location>
        <begin position="425"/>
        <end position="445"/>
    </location>
</feature>
<evidence type="ECO:0000256" key="1">
    <source>
        <dbReference type="ARBA" id="ARBA00004141"/>
    </source>
</evidence>
<comment type="subcellular location">
    <subcellularLocation>
        <location evidence="1">Membrane</location>
        <topology evidence="1">Multi-pass membrane protein</topology>
    </subcellularLocation>
</comment>
<dbReference type="Proteomes" id="UP001220256">
    <property type="component" value="Unassembled WGS sequence"/>
</dbReference>
<evidence type="ECO:0000313" key="9">
    <source>
        <dbReference type="Proteomes" id="UP001220256"/>
    </source>
</evidence>
<dbReference type="PANTHER" id="PTHR43791:SF59">
    <property type="entry name" value="TRANSPORTER, PUTATIVE (AFU_ORTHOLOGUE AFUA_1G06550)-RELATED"/>
    <property type="match status" value="1"/>
</dbReference>
<sequence length="542" mass="60294">MSQPKGQQEEFVETIEAEQPRTMPPNNGTGRENKPKGDHALQLIEEAGHSNILTPENNAKVLRKIDLRLLPILLGIYFLQQLDKSTISYASVFGIVEKANLHGQQYSWLGGSIYLAQLVFQPLVAYLLVKVPLAKFLAASCLLWGIALTCMTAATNFGELLACRLFLGIFEAGIAPAFIAVTQMWYRRREQPVRLSSWYAMNGVVNMFGSLIAFGLGHIKSSIFAPYQIIFLFFGLVTVGFSAVILIFMPDSPVSAKFLGEEDKLLSIERQRMNQQGVESHEWKWEHTKEAFLDPKSWFWFALMFSISVPSGGITTFGPLIIKSFGLSEYDTMLFNIPFGAVQLVATMGGAWLATVWKMKGPVLALLCLPPIAGCVMLLEIAHDNAHKGPLLAGYYIISVYPAISNTVDILLVRSKYSRRDKKKVTTAILYVGQCAGNVLGPNLYTTNEAPLYRRGLLSNLAMFCVLIGLTGANIAYMYFLNKKHEKKRVALGKDAKIVDQSMQTIQAVSDDAKEDLPQQAADDNSWKDLTDVQNEDFVYVF</sequence>
<evidence type="ECO:0000313" key="8">
    <source>
        <dbReference type="EMBL" id="KAJ5268602.1"/>
    </source>
</evidence>
<feature type="transmembrane region" description="Helical" evidence="7">
    <location>
        <begin position="198"/>
        <end position="219"/>
    </location>
</feature>
<feature type="transmembrane region" description="Helical" evidence="7">
    <location>
        <begin position="334"/>
        <end position="356"/>
    </location>
</feature>
<comment type="caution">
    <text evidence="8">The sequence shown here is derived from an EMBL/GenBank/DDBJ whole genome shotgun (WGS) entry which is preliminary data.</text>
</comment>
<feature type="transmembrane region" description="Helical" evidence="7">
    <location>
        <begin position="363"/>
        <end position="381"/>
    </location>
</feature>
<evidence type="ECO:0000256" key="6">
    <source>
        <dbReference type="SAM" id="MobiDB-lite"/>
    </source>
</evidence>
<gene>
    <name evidence="8" type="ORF">N7505_004360</name>
</gene>
<evidence type="ECO:0000256" key="3">
    <source>
        <dbReference type="ARBA" id="ARBA00022692"/>
    </source>
</evidence>
<dbReference type="Gene3D" id="1.20.1250.20">
    <property type="entry name" value="MFS general substrate transporter like domains"/>
    <property type="match status" value="2"/>
</dbReference>
<feature type="transmembrane region" description="Helical" evidence="7">
    <location>
        <begin position="106"/>
        <end position="129"/>
    </location>
</feature>
<protein>
    <recommendedName>
        <fullName evidence="10">Transporter</fullName>
    </recommendedName>
</protein>
<feature type="transmembrane region" description="Helical" evidence="7">
    <location>
        <begin position="457"/>
        <end position="480"/>
    </location>
</feature>
<keyword evidence="5 7" id="KW-0472">Membrane</keyword>
<dbReference type="SUPFAM" id="SSF103473">
    <property type="entry name" value="MFS general substrate transporter"/>
    <property type="match status" value="1"/>
</dbReference>
<feature type="transmembrane region" description="Helical" evidence="7">
    <location>
        <begin position="393"/>
        <end position="413"/>
    </location>
</feature>
<keyword evidence="4 7" id="KW-1133">Transmembrane helix</keyword>
<feature type="transmembrane region" description="Helical" evidence="7">
    <location>
        <begin position="225"/>
        <end position="249"/>
    </location>
</feature>
<evidence type="ECO:0000256" key="4">
    <source>
        <dbReference type="ARBA" id="ARBA00022989"/>
    </source>
</evidence>
<feature type="transmembrane region" description="Helical" evidence="7">
    <location>
        <begin position="166"/>
        <end position="186"/>
    </location>
</feature>
<keyword evidence="3 7" id="KW-0812">Transmembrane</keyword>
<dbReference type="Pfam" id="PF07690">
    <property type="entry name" value="MFS_1"/>
    <property type="match status" value="1"/>
</dbReference>
<feature type="region of interest" description="Disordered" evidence="6">
    <location>
        <begin position="1"/>
        <end position="36"/>
    </location>
</feature>
<evidence type="ECO:0000256" key="2">
    <source>
        <dbReference type="ARBA" id="ARBA00022448"/>
    </source>
</evidence>
<dbReference type="PANTHER" id="PTHR43791">
    <property type="entry name" value="PERMEASE-RELATED"/>
    <property type="match status" value="1"/>
</dbReference>
<dbReference type="EMBL" id="JAPVEB010000003">
    <property type="protein sequence ID" value="KAJ5268602.1"/>
    <property type="molecule type" value="Genomic_DNA"/>
</dbReference>
<name>A0ABQ8WFK4_PENCH</name>
<proteinExistence type="predicted"/>
<keyword evidence="2" id="KW-0813">Transport</keyword>
<dbReference type="InterPro" id="IPR011701">
    <property type="entry name" value="MFS"/>
</dbReference>
<reference evidence="8 9" key="1">
    <citation type="journal article" date="2023" name="IMA Fungus">
        <title>Comparative genomic study of the Penicillium genus elucidates a diverse pangenome and 15 lateral gene transfer events.</title>
        <authorList>
            <person name="Petersen C."/>
            <person name="Sorensen T."/>
            <person name="Nielsen M.R."/>
            <person name="Sondergaard T.E."/>
            <person name="Sorensen J.L."/>
            <person name="Fitzpatrick D.A."/>
            <person name="Frisvad J.C."/>
            <person name="Nielsen K.L."/>
        </authorList>
    </citation>
    <scope>NUCLEOTIDE SEQUENCE [LARGE SCALE GENOMIC DNA]</scope>
    <source>
        <strain evidence="8 9">IBT 3361</strain>
    </source>
</reference>
<evidence type="ECO:0008006" key="10">
    <source>
        <dbReference type="Google" id="ProtNLM"/>
    </source>
</evidence>